<evidence type="ECO:0000259" key="1">
    <source>
        <dbReference type="Pfam" id="PF14033"/>
    </source>
</evidence>
<keyword evidence="4" id="KW-1185">Reference proteome</keyword>
<dbReference type="Proteomes" id="UP001147747">
    <property type="component" value="Unassembled WGS sequence"/>
</dbReference>
<dbReference type="PANTHER" id="PTHR33119">
    <property type="entry name" value="IFI3P"/>
    <property type="match status" value="1"/>
</dbReference>
<dbReference type="PANTHER" id="PTHR33119:SF1">
    <property type="entry name" value="FE2OG DIOXYGENASE DOMAIN-CONTAINING PROTEIN"/>
    <property type="match status" value="1"/>
</dbReference>
<accession>A0A9W9VPZ7</accession>
<dbReference type="Pfam" id="PF21666">
    <property type="entry name" value="DUF4246_N"/>
    <property type="match status" value="1"/>
</dbReference>
<dbReference type="Pfam" id="PF14033">
    <property type="entry name" value="DUF4246"/>
    <property type="match status" value="1"/>
</dbReference>
<gene>
    <name evidence="3" type="ORF">N7509_009702</name>
</gene>
<dbReference type="EMBL" id="JAPZBU010000009">
    <property type="protein sequence ID" value="KAJ5387161.1"/>
    <property type="molecule type" value="Genomic_DNA"/>
</dbReference>
<sequence>MSLSTNTNPAHLQMPGFNVALNATLGIGHSRMAGGFPNGLDETHLEHGSVDSLNVHREILMMRVMNSITDKPEWDRKVFDLNITSKWRDEITNSGQDITPRMMDWVIKELQWKAGIFNETGYVQVFDTGVIKSDAVISQELRQALKDASMPLSNIPDAEKDYHPGSDNKVVDLVHPSLFPVIYGRTRVLPDRTIGLDDSIEAMGYGSIVPQPTDEQILQFTRFRPHRMSIPVFSKSFQWLPCEVEFTEERCKIVSYINNLHPEKHRDLYGFIEKVISKTIPLWNKSLEPRPFKGRIHYKRVEYGEHSEPEPQHPGEHWDDEAPEWETFDEDAWGEIVDGWAATRPILLPEPGEFKPRTNLWWDRVDLRKKFPGQRLQVIVKMANIELTPDNPEYEGGSWHIEGQLNERIAASAIYYYDNENITPSNLSFRQRAGSDFYEPDYEQERHEFIQAVYGFNEANTRGRTNITQELGGIKCDEGRLITFPNTLQHRVSPFQLADKSKSGHRKILALFLIDPHRRVISSANVPPQREDWFPSERGREDRSDWEQVVLNSDTPPWPGPGRGELMSMDEAKESRLELMAERSLRSAERNENFEVGEFNLCEH</sequence>
<dbReference type="AlphaFoldDB" id="A0A9W9VPZ7"/>
<dbReference type="RefSeq" id="XP_056484959.1">
    <property type="nucleotide sequence ID" value="XM_056634339.1"/>
</dbReference>
<dbReference type="OrthoDB" id="415532at2759"/>
<reference evidence="3" key="1">
    <citation type="submission" date="2022-12" db="EMBL/GenBank/DDBJ databases">
        <authorList>
            <person name="Petersen C."/>
        </authorList>
    </citation>
    <scope>NUCLEOTIDE SEQUENCE</scope>
    <source>
        <strain evidence="3">IBT 29677</strain>
    </source>
</reference>
<name>A0A9W9VPZ7_9EURO</name>
<evidence type="ECO:0000259" key="2">
    <source>
        <dbReference type="Pfam" id="PF21666"/>
    </source>
</evidence>
<evidence type="ECO:0000313" key="3">
    <source>
        <dbReference type="EMBL" id="KAJ5387161.1"/>
    </source>
</evidence>
<dbReference type="GeneID" id="81373319"/>
<dbReference type="InterPro" id="IPR049207">
    <property type="entry name" value="DUF4246_N"/>
</dbReference>
<evidence type="ECO:0000313" key="4">
    <source>
        <dbReference type="Proteomes" id="UP001147747"/>
    </source>
</evidence>
<dbReference type="InterPro" id="IPR049192">
    <property type="entry name" value="DUF4246_C"/>
</dbReference>
<protein>
    <submittedName>
        <fullName evidence="3">Uncharacterized protein</fullName>
    </submittedName>
</protein>
<proteinExistence type="predicted"/>
<dbReference type="InterPro" id="IPR025340">
    <property type="entry name" value="DUF4246"/>
</dbReference>
<reference evidence="3" key="2">
    <citation type="journal article" date="2023" name="IMA Fungus">
        <title>Comparative genomic study of the Penicillium genus elucidates a diverse pangenome and 15 lateral gene transfer events.</title>
        <authorList>
            <person name="Petersen C."/>
            <person name="Sorensen T."/>
            <person name="Nielsen M.R."/>
            <person name="Sondergaard T.E."/>
            <person name="Sorensen J.L."/>
            <person name="Fitzpatrick D.A."/>
            <person name="Frisvad J.C."/>
            <person name="Nielsen K.L."/>
        </authorList>
    </citation>
    <scope>NUCLEOTIDE SEQUENCE</scope>
    <source>
        <strain evidence="3">IBT 29677</strain>
    </source>
</reference>
<comment type="caution">
    <text evidence="3">The sequence shown here is derived from an EMBL/GenBank/DDBJ whole genome shotgun (WGS) entry which is preliminary data.</text>
</comment>
<feature type="domain" description="DUF4246" evidence="2">
    <location>
        <begin position="14"/>
        <end position="90"/>
    </location>
</feature>
<organism evidence="3 4">
    <name type="scientific">Penicillium cosmopolitanum</name>
    <dbReference type="NCBI Taxonomy" id="1131564"/>
    <lineage>
        <taxon>Eukaryota</taxon>
        <taxon>Fungi</taxon>
        <taxon>Dikarya</taxon>
        <taxon>Ascomycota</taxon>
        <taxon>Pezizomycotina</taxon>
        <taxon>Eurotiomycetes</taxon>
        <taxon>Eurotiomycetidae</taxon>
        <taxon>Eurotiales</taxon>
        <taxon>Aspergillaceae</taxon>
        <taxon>Penicillium</taxon>
    </lineage>
</organism>
<feature type="domain" description="DUF4246" evidence="1">
    <location>
        <begin position="101"/>
        <end position="535"/>
    </location>
</feature>